<comment type="caution">
    <text evidence="2">The sequence shown here is derived from an EMBL/GenBank/DDBJ whole genome shotgun (WGS) entry which is preliminary data.</text>
</comment>
<proteinExistence type="predicted"/>
<evidence type="ECO:0000313" key="2">
    <source>
        <dbReference type="EMBL" id="KAF0399044.1"/>
    </source>
</evidence>
<protein>
    <submittedName>
        <fullName evidence="2">Uncharacterized protein</fullName>
    </submittedName>
</protein>
<feature type="region of interest" description="Disordered" evidence="1">
    <location>
        <begin position="1"/>
        <end position="68"/>
    </location>
</feature>
<keyword evidence="3" id="KW-1185">Reference proteome</keyword>
<gene>
    <name evidence="2" type="ORF">F8M41_009737</name>
</gene>
<feature type="compositionally biased region" description="Polar residues" evidence="1">
    <location>
        <begin position="59"/>
        <end position="68"/>
    </location>
</feature>
<evidence type="ECO:0000256" key="1">
    <source>
        <dbReference type="SAM" id="MobiDB-lite"/>
    </source>
</evidence>
<sequence>MSIFHGEVLPAPPTTQCHHHHQHNFPAVPPPAPAPPPTPAAAPPPPAMPTRGAGGTFPMNRTTHMNMNKDNSYMSACYFQQLSKPFQERNEIITSQEVDSQNNSSEEENFLFNQPKKRRY</sequence>
<feature type="compositionally biased region" description="Pro residues" evidence="1">
    <location>
        <begin position="27"/>
        <end position="48"/>
    </location>
</feature>
<accession>A0A8H4A3S3</accession>
<dbReference type="EMBL" id="WTPW01002069">
    <property type="protein sequence ID" value="KAF0399044.1"/>
    <property type="molecule type" value="Genomic_DNA"/>
</dbReference>
<feature type="region of interest" description="Disordered" evidence="1">
    <location>
        <begin position="90"/>
        <end position="120"/>
    </location>
</feature>
<name>A0A8H4A3S3_GIGMA</name>
<organism evidence="2 3">
    <name type="scientific">Gigaspora margarita</name>
    <dbReference type="NCBI Taxonomy" id="4874"/>
    <lineage>
        <taxon>Eukaryota</taxon>
        <taxon>Fungi</taxon>
        <taxon>Fungi incertae sedis</taxon>
        <taxon>Mucoromycota</taxon>
        <taxon>Glomeromycotina</taxon>
        <taxon>Glomeromycetes</taxon>
        <taxon>Diversisporales</taxon>
        <taxon>Gigasporaceae</taxon>
        <taxon>Gigaspora</taxon>
    </lineage>
</organism>
<feature type="compositionally biased region" description="Low complexity" evidence="1">
    <location>
        <begin position="95"/>
        <end position="114"/>
    </location>
</feature>
<evidence type="ECO:0000313" key="3">
    <source>
        <dbReference type="Proteomes" id="UP000439903"/>
    </source>
</evidence>
<dbReference type="Proteomes" id="UP000439903">
    <property type="component" value="Unassembled WGS sequence"/>
</dbReference>
<dbReference type="AlphaFoldDB" id="A0A8H4A3S3"/>
<reference evidence="2 3" key="1">
    <citation type="journal article" date="2019" name="Environ. Microbiol.">
        <title>At the nexus of three kingdoms: the genome of the mycorrhizal fungus Gigaspora margarita provides insights into plant, endobacterial and fungal interactions.</title>
        <authorList>
            <person name="Venice F."/>
            <person name="Ghignone S."/>
            <person name="Salvioli di Fossalunga A."/>
            <person name="Amselem J."/>
            <person name="Novero M."/>
            <person name="Xianan X."/>
            <person name="Sedzielewska Toro K."/>
            <person name="Morin E."/>
            <person name="Lipzen A."/>
            <person name="Grigoriev I.V."/>
            <person name="Henrissat B."/>
            <person name="Martin F.M."/>
            <person name="Bonfante P."/>
        </authorList>
    </citation>
    <scope>NUCLEOTIDE SEQUENCE [LARGE SCALE GENOMIC DNA]</scope>
    <source>
        <strain evidence="2 3">BEG34</strain>
    </source>
</reference>